<dbReference type="SUPFAM" id="SSF50249">
    <property type="entry name" value="Nucleic acid-binding proteins"/>
    <property type="match status" value="1"/>
</dbReference>
<evidence type="ECO:0000256" key="4">
    <source>
        <dbReference type="ARBA" id="ARBA00022806"/>
    </source>
</evidence>
<evidence type="ECO:0000256" key="6">
    <source>
        <dbReference type="ARBA" id="ARBA00023125"/>
    </source>
</evidence>
<dbReference type="GO" id="GO:0016787">
    <property type="term" value="F:hydrolase activity"/>
    <property type="evidence" value="ECO:0007669"/>
    <property type="project" value="UniProtKB-KW"/>
</dbReference>
<evidence type="ECO:0000256" key="7">
    <source>
        <dbReference type="ARBA" id="ARBA00023204"/>
    </source>
</evidence>
<evidence type="ECO:0000259" key="9">
    <source>
        <dbReference type="PROSITE" id="PS51194"/>
    </source>
</evidence>
<dbReference type="GO" id="GO:0003678">
    <property type="term" value="F:DNA helicase activity"/>
    <property type="evidence" value="ECO:0007669"/>
    <property type="project" value="TreeGrafter"/>
</dbReference>
<evidence type="ECO:0000256" key="1">
    <source>
        <dbReference type="ARBA" id="ARBA00022741"/>
    </source>
</evidence>
<evidence type="ECO:0000313" key="11">
    <source>
        <dbReference type="Proteomes" id="UP000663929"/>
    </source>
</evidence>
<dbReference type="AlphaFoldDB" id="A0A8A4TDB7"/>
<feature type="domain" description="Helicase ATP-binding" evidence="8">
    <location>
        <begin position="288"/>
        <end position="449"/>
    </location>
</feature>
<dbReference type="Gene3D" id="3.40.50.300">
    <property type="entry name" value="P-loop containing nucleotide triphosphate hydrolases"/>
    <property type="match status" value="2"/>
</dbReference>
<keyword evidence="5" id="KW-0067">ATP-binding</keyword>
<dbReference type="RefSeq" id="WP_237377320.1">
    <property type="nucleotide sequence ID" value="NZ_CP071793.1"/>
</dbReference>
<keyword evidence="2" id="KW-0227">DNA damage</keyword>
<keyword evidence="11" id="KW-1185">Reference proteome</keyword>
<dbReference type="PROSITE" id="PS51194">
    <property type="entry name" value="HELICASE_CTER"/>
    <property type="match status" value="1"/>
</dbReference>
<keyword evidence="1" id="KW-0547">Nucleotide-binding</keyword>
<dbReference type="PANTHER" id="PTHR47964:SF1">
    <property type="entry name" value="ATP-DEPENDENT DNA HELICASE HOMOLOG RECG, CHLOROPLASTIC"/>
    <property type="match status" value="1"/>
</dbReference>
<organism evidence="10 11">
    <name type="scientific">Sulfidibacter corallicola</name>
    <dbReference type="NCBI Taxonomy" id="2818388"/>
    <lineage>
        <taxon>Bacteria</taxon>
        <taxon>Pseudomonadati</taxon>
        <taxon>Acidobacteriota</taxon>
        <taxon>Holophagae</taxon>
        <taxon>Acanthopleuribacterales</taxon>
        <taxon>Acanthopleuribacteraceae</taxon>
        <taxon>Sulfidibacter</taxon>
    </lineage>
</organism>
<dbReference type="InterPro" id="IPR047112">
    <property type="entry name" value="RecG/Mfd"/>
</dbReference>
<protein>
    <submittedName>
        <fullName evidence="10">ATP-dependent DNA helicase RecG</fullName>
    </submittedName>
</protein>
<dbReference type="InterPro" id="IPR012340">
    <property type="entry name" value="NA-bd_OB-fold"/>
</dbReference>
<evidence type="ECO:0000256" key="2">
    <source>
        <dbReference type="ARBA" id="ARBA00022763"/>
    </source>
</evidence>
<dbReference type="InterPro" id="IPR014001">
    <property type="entry name" value="Helicase_ATP-bd"/>
</dbReference>
<keyword evidence="6" id="KW-0238">DNA-binding</keyword>
<dbReference type="Gene3D" id="2.40.50.140">
    <property type="entry name" value="Nucleic acid-binding proteins"/>
    <property type="match status" value="1"/>
</dbReference>
<dbReference type="SMART" id="SM00490">
    <property type="entry name" value="HELICc"/>
    <property type="match status" value="1"/>
</dbReference>
<sequence>MPTLKEWLATPLTELSIKGLGPKTKEKLINANIETVSDLLAFTPREYLDFSEITPIPSAPLETPVHIRGKVISRKVSRTPRKRVQVLEILVDDGQGTMRVAWFNQPHIHDKIIKEQRLSLFGKIRFEKLGRTMNSPKFEVLSRLGESEPVQTGITPIYREVGGLRSANINKWILQLLETMPDEETLPKAWLAKEGFPSRAEALRTLHAPADGARAKAIRTRQDPSLERLIFEEFYHFQRGLQRLAVLGQQGHYHRFHPEPESLAPFLGRLPFRPTPDQIKVMRTLVDQLALGRRLHTLIQGDVGCGKTVVGLAAAFLFARAGLQSALLCPTAVLAGQHCKSAKALLEPLGMRVGLLSSQCSTAETREILTALARGELDLVVGTHRLFQKDVIYANLGLVMVDEQHRFGVNQRRTLLKKGSAPHYLAFTATPIPRSLAMSLYGDFDVLQIRQKPADRIPPQTILKRAENREEILTFAKRRLAEGESVFWVFPLIEGEEEANERSAVTMFETFRSGPFAGIPMGLIHGKMDKEAQQKEMDAFTSGRYRILIATSVIEVGVDVPQATIMVVESANYFGLSQLHQLRGRVGRGGGHAFCFLVVPSDIGRDALRRMRMLESCDDGFDIAAFDLKERGAGHLFGTRQTGAMNFRFGDPWLDAALMDRARDAARASWTEEAVAARETQPG</sequence>
<feature type="domain" description="Helicase C-terminal" evidence="9">
    <location>
        <begin position="468"/>
        <end position="634"/>
    </location>
</feature>
<dbReference type="Pfam" id="PF17191">
    <property type="entry name" value="RecG_wedge"/>
    <property type="match status" value="1"/>
</dbReference>
<dbReference type="InterPro" id="IPR001650">
    <property type="entry name" value="Helicase_C-like"/>
</dbReference>
<evidence type="ECO:0000259" key="8">
    <source>
        <dbReference type="PROSITE" id="PS51192"/>
    </source>
</evidence>
<gene>
    <name evidence="10" type="ORF">J3U87_18835</name>
</gene>
<dbReference type="CDD" id="cd04488">
    <property type="entry name" value="RecG_wedge_OBF"/>
    <property type="match status" value="1"/>
</dbReference>
<evidence type="ECO:0000313" key="10">
    <source>
        <dbReference type="EMBL" id="QTD47653.1"/>
    </source>
</evidence>
<dbReference type="SMART" id="SM00487">
    <property type="entry name" value="DEXDc"/>
    <property type="match status" value="1"/>
</dbReference>
<dbReference type="Proteomes" id="UP000663929">
    <property type="component" value="Chromosome"/>
</dbReference>
<dbReference type="GO" id="GO:0006281">
    <property type="term" value="P:DNA repair"/>
    <property type="evidence" value="ECO:0007669"/>
    <property type="project" value="UniProtKB-KW"/>
</dbReference>
<dbReference type="Pfam" id="PF00271">
    <property type="entry name" value="Helicase_C"/>
    <property type="match status" value="1"/>
</dbReference>
<dbReference type="InterPro" id="IPR027417">
    <property type="entry name" value="P-loop_NTPase"/>
</dbReference>
<dbReference type="SUPFAM" id="SSF52540">
    <property type="entry name" value="P-loop containing nucleoside triphosphate hydrolases"/>
    <property type="match status" value="2"/>
</dbReference>
<evidence type="ECO:0000256" key="5">
    <source>
        <dbReference type="ARBA" id="ARBA00022840"/>
    </source>
</evidence>
<proteinExistence type="predicted"/>
<dbReference type="InterPro" id="IPR011545">
    <property type="entry name" value="DEAD/DEAH_box_helicase_dom"/>
</dbReference>
<keyword evidence="7" id="KW-0234">DNA repair</keyword>
<dbReference type="EMBL" id="CP071793">
    <property type="protein sequence ID" value="QTD47653.1"/>
    <property type="molecule type" value="Genomic_DNA"/>
</dbReference>
<accession>A0A8A4TDB7</accession>
<evidence type="ECO:0000256" key="3">
    <source>
        <dbReference type="ARBA" id="ARBA00022801"/>
    </source>
</evidence>
<name>A0A8A4TDB7_SULCO</name>
<dbReference type="InterPro" id="IPR033454">
    <property type="entry name" value="RecG_wedge"/>
</dbReference>
<keyword evidence="4 10" id="KW-0347">Helicase</keyword>
<dbReference type="GO" id="GO:0005524">
    <property type="term" value="F:ATP binding"/>
    <property type="evidence" value="ECO:0007669"/>
    <property type="project" value="UniProtKB-KW"/>
</dbReference>
<dbReference type="GO" id="GO:0003677">
    <property type="term" value="F:DNA binding"/>
    <property type="evidence" value="ECO:0007669"/>
    <property type="project" value="UniProtKB-KW"/>
</dbReference>
<reference evidence="10" key="1">
    <citation type="submission" date="2021-03" db="EMBL/GenBank/DDBJ databases">
        <title>Acanthopleuribacteraceae sp. M133.</title>
        <authorList>
            <person name="Wang G."/>
        </authorList>
    </citation>
    <scope>NUCLEOTIDE SEQUENCE</scope>
    <source>
        <strain evidence="10">M133</strain>
    </source>
</reference>
<dbReference type="Pfam" id="PF00270">
    <property type="entry name" value="DEAD"/>
    <property type="match status" value="1"/>
</dbReference>
<dbReference type="PANTHER" id="PTHR47964">
    <property type="entry name" value="ATP-DEPENDENT DNA HELICASE HOMOLOG RECG, CHLOROPLASTIC"/>
    <property type="match status" value="1"/>
</dbReference>
<keyword evidence="3" id="KW-0378">Hydrolase</keyword>
<dbReference type="KEGG" id="scor:J3U87_18835"/>
<dbReference type="PROSITE" id="PS51192">
    <property type="entry name" value="HELICASE_ATP_BIND_1"/>
    <property type="match status" value="1"/>
</dbReference>